<dbReference type="EMBL" id="OX459124">
    <property type="protein sequence ID" value="CAI9112498.1"/>
    <property type="molecule type" value="Genomic_DNA"/>
</dbReference>
<protein>
    <submittedName>
        <fullName evidence="1">OLC1v1012955C1</fullName>
    </submittedName>
</protein>
<accession>A0AAV1E0R3</accession>
<evidence type="ECO:0000313" key="2">
    <source>
        <dbReference type="Proteomes" id="UP001161247"/>
    </source>
</evidence>
<gene>
    <name evidence="1" type="ORF">OLC1_LOCUS19690</name>
</gene>
<dbReference type="Proteomes" id="UP001161247">
    <property type="component" value="Chromosome 7"/>
</dbReference>
<sequence>MGNAVSSSGLTTEEKAAIPVDVQEKATNLVDLTVNASHIVVEEGRSNLEQEQQAISQQRAVLTDGVTSTDNVAVQVVTKGIVAVNPDAMQETRSPPIDFANKFLIQDDAQVDYHQEEDSDDVQHIESDRSKLLRVSCTEAMKNDKN</sequence>
<name>A0AAV1E0R3_OLDCO</name>
<evidence type="ECO:0000313" key="1">
    <source>
        <dbReference type="EMBL" id="CAI9112498.1"/>
    </source>
</evidence>
<reference evidence="1" key="1">
    <citation type="submission" date="2023-03" db="EMBL/GenBank/DDBJ databases">
        <authorList>
            <person name="Julca I."/>
        </authorList>
    </citation>
    <scope>NUCLEOTIDE SEQUENCE</scope>
</reference>
<keyword evidence="2" id="KW-1185">Reference proteome</keyword>
<proteinExistence type="predicted"/>
<dbReference type="AlphaFoldDB" id="A0AAV1E0R3"/>
<organism evidence="1 2">
    <name type="scientific">Oldenlandia corymbosa var. corymbosa</name>
    <dbReference type="NCBI Taxonomy" id="529605"/>
    <lineage>
        <taxon>Eukaryota</taxon>
        <taxon>Viridiplantae</taxon>
        <taxon>Streptophyta</taxon>
        <taxon>Embryophyta</taxon>
        <taxon>Tracheophyta</taxon>
        <taxon>Spermatophyta</taxon>
        <taxon>Magnoliopsida</taxon>
        <taxon>eudicotyledons</taxon>
        <taxon>Gunneridae</taxon>
        <taxon>Pentapetalae</taxon>
        <taxon>asterids</taxon>
        <taxon>lamiids</taxon>
        <taxon>Gentianales</taxon>
        <taxon>Rubiaceae</taxon>
        <taxon>Rubioideae</taxon>
        <taxon>Spermacoceae</taxon>
        <taxon>Hedyotis-Oldenlandia complex</taxon>
        <taxon>Oldenlandia</taxon>
    </lineage>
</organism>